<reference evidence="3 4" key="1">
    <citation type="submission" date="2014-02" db="EMBL/GenBank/DDBJ databases">
        <title>The genome sequence of Colletotrichum fioriniae PJ7.</title>
        <authorList>
            <person name="Baroncelli R."/>
            <person name="Thon M.R."/>
        </authorList>
    </citation>
    <scope>NUCLEOTIDE SEQUENCE [LARGE SCALE GENOMIC DNA]</scope>
    <source>
        <strain evidence="3 4">PJ7</strain>
    </source>
</reference>
<sequence>MIAKEPTRIGEAGYLVAECELQDVACAKCDNVIGLMCLSSPVNHVLHDSQILLRKTSVVFLKKNGKPIELDVRRKLKLRDDSRPGSYSANDHFNPDSGKGFGPGHGSPNSENFEFSRLRVELDAQRESIDRIDTAGFQVVSQFDSAVSRIEKEMAKLNSTMNQLQGDFDLHKADLKSVEIETSSGKCSTQDSSKLSRLESQVRTANAAISEMKKLSEEVNKENDELRNDLLISREDYQRLENVALGLQANVASTTKTVKNILNMNIDSAKETASLRIELRQLRQILDQDRKKKLDLSQQQIPSRELDILASNITKIGARANQVETLQMEFDLFKSRIQRLEANIERPSQPCEELQIATTQQSKSVGTFVIANDVDSMSNSLHQEAPVKFSSEATSITPKVTQPTSRKRKAPAEKTVGTGEENKSPRLTRSGAIDKRSIKKPRASLPADSKC</sequence>
<organism evidence="3 4">
    <name type="scientific">Colletotrichum fioriniae PJ7</name>
    <dbReference type="NCBI Taxonomy" id="1445577"/>
    <lineage>
        <taxon>Eukaryota</taxon>
        <taxon>Fungi</taxon>
        <taxon>Dikarya</taxon>
        <taxon>Ascomycota</taxon>
        <taxon>Pezizomycotina</taxon>
        <taxon>Sordariomycetes</taxon>
        <taxon>Hypocreomycetidae</taxon>
        <taxon>Glomerellales</taxon>
        <taxon>Glomerellaceae</taxon>
        <taxon>Colletotrichum</taxon>
        <taxon>Colletotrichum acutatum species complex</taxon>
    </lineage>
</organism>
<evidence type="ECO:0000256" key="2">
    <source>
        <dbReference type="SAM" id="MobiDB-lite"/>
    </source>
</evidence>
<keyword evidence="4" id="KW-1185">Reference proteome</keyword>
<evidence type="ECO:0000313" key="4">
    <source>
        <dbReference type="Proteomes" id="UP000020467"/>
    </source>
</evidence>
<evidence type="ECO:0000313" key="3">
    <source>
        <dbReference type="EMBL" id="EXF77458.1"/>
    </source>
</evidence>
<dbReference type="AlphaFoldDB" id="A0A010RYW4"/>
<dbReference type="eggNOG" id="ENOG502SJVM">
    <property type="taxonomic scope" value="Eukaryota"/>
</dbReference>
<protein>
    <submittedName>
        <fullName evidence="3">Uncharacterized protein</fullName>
    </submittedName>
</protein>
<dbReference type="OrthoDB" id="5396360at2759"/>
<name>A0A010RYW4_9PEZI</name>
<feature type="coiled-coil region" evidence="1">
    <location>
        <begin position="195"/>
        <end position="243"/>
    </location>
</feature>
<dbReference type="EMBL" id="JARH01000714">
    <property type="protein sequence ID" value="EXF77458.1"/>
    <property type="molecule type" value="Genomic_DNA"/>
</dbReference>
<keyword evidence="1" id="KW-0175">Coiled coil</keyword>
<comment type="caution">
    <text evidence="3">The sequence shown here is derived from an EMBL/GenBank/DDBJ whole genome shotgun (WGS) entry which is preliminary data.</text>
</comment>
<gene>
    <name evidence="3" type="ORF">CFIO01_10938</name>
</gene>
<feature type="region of interest" description="Disordered" evidence="2">
    <location>
        <begin position="385"/>
        <end position="451"/>
    </location>
</feature>
<dbReference type="KEGG" id="cfj:CFIO01_10938"/>
<proteinExistence type="predicted"/>
<dbReference type="Proteomes" id="UP000020467">
    <property type="component" value="Unassembled WGS sequence"/>
</dbReference>
<accession>A0A010RYW4</accession>
<dbReference type="HOGENOM" id="CLU_041705_0_0_1"/>
<feature type="compositionally biased region" description="Polar residues" evidence="2">
    <location>
        <begin position="391"/>
        <end position="404"/>
    </location>
</feature>
<evidence type="ECO:0000256" key="1">
    <source>
        <dbReference type="SAM" id="Coils"/>
    </source>
</evidence>
<feature type="region of interest" description="Disordered" evidence="2">
    <location>
        <begin position="81"/>
        <end position="108"/>
    </location>
</feature>